<comment type="caution">
    <text evidence="2">The sequence shown here is derived from an EMBL/GenBank/DDBJ whole genome shotgun (WGS) entry which is preliminary data.</text>
</comment>
<evidence type="ECO:0000256" key="1">
    <source>
        <dbReference type="SAM" id="MobiDB-lite"/>
    </source>
</evidence>
<keyword evidence="3" id="KW-1185">Reference proteome</keyword>
<protein>
    <submittedName>
        <fullName evidence="2">Uncharacterized protein</fullName>
    </submittedName>
</protein>
<proteinExistence type="predicted"/>
<dbReference type="Proteomes" id="UP000314294">
    <property type="component" value="Unassembled WGS sequence"/>
</dbReference>
<gene>
    <name evidence="2" type="ORF">EYF80_059060</name>
</gene>
<evidence type="ECO:0000313" key="3">
    <source>
        <dbReference type="Proteomes" id="UP000314294"/>
    </source>
</evidence>
<dbReference type="AlphaFoldDB" id="A0A4Z2EPR4"/>
<accession>A0A4Z2EPR4</accession>
<dbReference type="EMBL" id="SRLO01004125">
    <property type="protein sequence ID" value="TNN30789.1"/>
    <property type="molecule type" value="Genomic_DNA"/>
</dbReference>
<reference evidence="2 3" key="1">
    <citation type="submission" date="2019-03" db="EMBL/GenBank/DDBJ databases">
        <title>First draft genome of Liparis tanakae, snailfish: a comprehensive survey of snailfish specific genes.</title>
        <authorList>
            <person name="Kim W."/>
            <person name="Song I."/>
            <person name="Jeong J.-H."/>
            <person name="Kim D."/>
            <person name="Kim S."/>
            <person name="Ryu S."/>
            <person name="Song J.Y."/>
            <person name="Lee S.K."/>
        </authorList>
    </citation>
    <scope>NUCLEOTIDE SEQUENCE [LARGE SCALE GENOMIC DNA]</scope>
    <source>
        <tissue evidence="2">Muscle</tissue>
    </source>
</reference>
<organism evidence="2 3">
    <name type="scientific">Liparis tanakae</name>
    <name type="common">Tanaka's snailfish</name>
    <dbReference type="NCBI Taxonomy" id="230148"/>
    <lineage>
        <taxon>Eukaryota</taxon>
        <taxon>Metazoa</taxon>
        <taxon>Chordata</taxon>
        <taxon>Craniata</taxon>
        <taxon>Vertebrata</taxon>
        <taxon>Euteleostomi</taxon>
        <taxon>Actinopterygii</taxon>
        <taxon>Neopterygii</taxon>
        <taxon>Teleostei</taxon>
        <taxon>Neoteleostei</taxon>
        <taxon>Acanthomorphata</taxon>
        <taxon>Eupercaria</taxon>
        <taxon>Perciformes</taxon>
        <taxon>Cottioidei</taxon>
        <taxon>Cottales</taxon>
        <taxon>Liparidae</taxon>
        <taxon>Liparis</taxon>
    </lineage>
</organism>
<evidence type="ECO:0000313" key="2">
    <source>
        <dbReference type="EMBL" id="TNN30789.1"/>
    </source>
</evidence>
<feature type="region of interest" description="Disordered" evidence="1">
    <location>
        <begin position="1"/>
        <end position="68"/>
    </location>
</feature>
<name>A0A4Z2EPR4_9TELE</name>
<sequence length="68" mass="7035">MTCGRRRSPAAGHPDGVRLHRRVLGPRPRGPADGAVRRRALQRHGVPGQAVGALRLGGEDPGGDPDGG</sequence>